<feature type="domain" description="Tyrosine specific protein phosphatases" evidence="11">
    <location>
        <begin position="410"/>
        <end position="486"/>
    </location>
</feature>
<evidence type="ECO:0000256" key="4">
    <source>
        <dbReference type="ARBA" id="ARBA00022801"/>
    </source>
</evidence>
<dbReference type="InterPro" id="IPR029021">
    <property type="entry name" value="Prot-tyrosine_phosphatase-like"/>
</dbReference>
<feature type="domain" description="SH2" evidence="9">
    <location>
        <begin position="1"/>
        <end position="82"/>
    </location>
</feature>
<dbReference type="PANTHER" id="PTHR46559:SF1">
    <property type="entry name" value="TYROSINE-PROTEIN PHOSPHATASE NON-RECEPTOR TYPE 11"/>
    <property type="match status" value="1"/>
</dbReference>
<sequence length="539" mass="61134">KSRGVNGSFLVRPSKSNPGDFTLSVRRDGTVTHVKIQNSGDYYDLYCGEKFATLTELVQFYTENTGQLYEQDGREIVLQYPFNSEDPTKERWYHGHMTGKMAEELLGKRGKPGSFLVRESLSDPGSFVLSVHTGEDARKNPRVTHVKIYTKKGKYNIGGKESFASLPELVEYFRRKPITESNNIVIHMTQPLYTTIINAADIGRRIAELSKPGDGGDQVSKGTGESSSQGFHEEFEALQQQEGKLLYSRHEGQRPVNKSKNRYKNILPCIVVLKDGDPDILGSDYVNANIITVSCGEPKRYIATQGCLQHTLTDFWRMIYQEGSRVIVMTTREVERGKVKCVRYWPELGIEKEFGMLRVGLVDETAKQEYTLRELSLQHIGFPTAVRTIWQYQYKAWPDHGVPGDLGEVIEFLDEVAKRQAYLPEAGPVIVHCSAGIGRTGTLIVIDILTDMILHKGPNCSIDIPWVVQWVRSQRSGLVQTESQFRFIYEVVMHFIENLKKEGKPTRNVSSCSVVKRKCRNYASERGTTHVCSFVRQMR</sequence>
<dbReference type="Proteomes" id="UP000694388">
    <property type="component" value="Unplaced"/>
</dbReference>
<dbReference type="PROSITE" id="PS00383">
    <property type="entry name" value="TYR_PHOSPHATASE_1"/>
    <property type="match status" value="1"/>
</dbReference>
<dbReference type="GO" id="GO:0030971">
    <property type="term" value="F:receptor tyrosine kinase binding"/>
    <property type="evidence" value="ECO:0007669"/>
    <property type="project" value="TreeGrafter"/>
</dbReference>
<name>A0A8C4R9Y9_EPTBU</name>
<evidence type="ECO:0000256" key="3">
    <source>
        <dbReference type="ARBA" id="ARBA00022490"/>
    </source>
</evidence>
<evidence type="ECO:0000313" key="12">
    <source>
        <dbReference type="Ensembl" id="ENSEBUP00000027423.1"/>
    </source>
</evidence>
<dbReference type="InterPro" id="IPR000387">
    <property type="entry name" value="Tyr_Pase_dom"/>
</dbReference>
<feature type="domain" description="SH2" evidence="9">
    <location>
        <begin position="92"/>
        <end position="192"/>
    </location>
</feature>
<comment type="subcellular location">
    <subcellularLocation>
        <location evidence="1">Cytoplasm</location>
    </subcellularLocation>
</comment>
<dbReference type="GO" id="GO:0005737">
    <property type="term" value="C:cytoplasm"/>
    <property type="evidence" value="ECO:0007669"/>
    <property type="project" value="UniProtKB-SubCell"/>
</dbReference>
<keyword evidence="13" id="KW-1185">Reference proteome</keyword>
<dbReference type="EC" id="3.1.3.48" evidence="2"/>
<dbReference type="InterPro" id="IPR016130">
    <property type="entry name" value="Tyr_Pase_AS"/>
</dbReference>
<dbReference type="SMART" id="SM00194">
    <property type="entry name" value="PTPc"/>
    <property type="match status" value="1"/>
</dbReference>
<dbReference type="Gene3D" id="3.90.190.10">
    <property type="entry name" value="Protein tyrosine phosphatase superfamily"/>
    <property type="match status" value="1"/>
</dbReference>
<evidence type="ECO:0000256" key="2">
    <source>
        <dbReference type="ARBA" id="ARBA00013064"/>
    </source>
</evidence>
<dbReference type="InterPro" id="IPR003595">
    <property type="entry name" value="Tyr_Pase_cat"/>
</dbReference>
<proteinExistence type="predicted"/>
<dbReference type="AlphaFoldDB" id="A0A8C4R9Y9"/>
<evidence type="ECO:0000313" key="13">
    <source>
        <dbReference type="Proteomes" id="UP000694388"/>
    </source>
</evidence>
<keyword evidence="5" id="KW-0904">Protein phosphatase</keyword>
<accession>A0A8C4R9Y9</accession>
<evidence type="ECO:0000256" key="6">
    <source>
        <dbReference type="ARBA" id="ARBA00022999"/>
    </source>
</evidence>
<dbReference type="PANTHER" id="PTHR46559">
    <property type="entry name" value="TYROSINE-PROTEIN PHOSPHATASE NON-RECEPTOR TYPE 11"/>
    <property type="match status" value="1"/>
</dbReference>
<dbReference type="SUPFAM" id="SSF52799">
    <property type="entry name" value="(Phosphotyrosine protein) phosphatases II"/>
    <property type="match status" value="1"/>
</dbReference>
<feature type="domain" description="Tyrosine-protein phosphatase" evidence="10">
    <location>
        <begin position="231"/>
        <end position="495"/>
    </location>
</feature>
<dbReference type="GO" id="GO:0050839">
    <property type="term" value="F:cell adhesion molecule binding"/>
    <property type="evidence" value="ECO:0007669"/>
    <property type="project" value="TreeGrafter"/>
</dbReference>
<dbReference type="InterPro" id="IPR000242">
    <property type="entry name" value="PTP_cat"/>
</dbReference>
<evidence type="ECO:0000259" key="10">
    <source>
        <dbReference type="PROSITE" id="PS50055"/>
    </source>
</evidence>
<dbReference type="GeneTree" id="ENSGT00940000159480"/>
<dbReference type="Ensembl" id="ENSEBUT00000027999.1">
    <property type="protein sequence ID" value="ENSEBUP00000027423.1"/>
    <property type="gene ID" value="ENSEBUG00000016800.1"/>
</dbReference>
<dbReference type="PROSITE" id="PS50001">
    <property type="entry name" value="SH2"/>
    <property type="match status" value="2"/>
</dbReference>
<dbReference type="PRINTS" id="PR00401">
    <property type="entry name" value="SH2DOMAIN"/>
</dbReference>
<feature type="compositionally biased region" description="Polar residues" evidence="8">
    <location>
        <begin position="220"/>
        <end position="230"/>
    </location>
</feature>
<dbReference type="SUPFAM" id="SSF55550">
    <property type="entry name" value="SH2 domain"/>
    <property type="match status" value="2"/>
</dbReference>
<reference evidence="12" key="2">
    <citation type="submission" date="2025-09" db="UniProtKB">
        <authorList>
            <consortium name="Ensembl"/>
        </authorList>
    </citation>
    <scope>IDENTIFICATION</scope>
</reference>
<protein>
    <recommendedName>
        <fullName evidence="2">protein-tyrosine-phosphatase</fullName>
        <ecNumber evidence="2">3.1.3.48</ecNumber>
    </recommendedName>
</protein>
<keyword evidence="3" id="KW-0963">Cytoplasm</keyword>
<dbReference type="SMART" id="SM00404">
    <property type="entry name" value="PTPc_motif"/>
    <property type="match status" value="1"/>
</dbReference>
<keyword evidence="4" id="KW-0378">Hydrolase</keyword>
<evidence type="ECO:0000256" key="7">
    <source>
        <dbReference type="PROSITE-ProRule" id="PRU00191"/>
    </source>
</evidence>
<feature type="region of interest" description="Disordered" evidence="8">
    <location>
        <begin position="208"/>
        <end position="230"/>
    </location>
</feature>
<dbReference type="SMART" id="SM00252">
    <property type="entry name" value="SH2"/>
    <property type="match status" value="2"/>
</dbReference>
<dbReference type="Pfam" id="PF00017">
    <property type="entry name" value="SH2"/>
    <property type="match status" value="2"/>
</dbReference>
<dbReference type="InterPro" id="IPR000980">
    <property type="entry name" value="SH2"/>
</dbReference>
<evidence type="ECO:0000256" key="8">
    <source>
        <dbReference type="SAM" id="MobiDB-lite"/>
    </source>
</evidence>
<dbReference type="CDD" id="cd09931">
    <property type="entry name" value="SH2_C-SH2_SHP_like"/>
    <property type="match status" value="1"/>
</dbReference>
<dbReference type="GO" id="GO:0004726">
    <property type="term" value="F:non-membrane spanning protein tyrosine phosphatase activity"/>
    <property type="evidence" value="ECO:0007669"/>
    <property type="project" value="TreeGrafter"/>
</dbReference>
<evidence type="ECO:0000259" key="9">
    <source>
        <dbReference type="PROSITE" id="PS50001"/>
    </source>
</evidence>
<organism evidence="12 13">
    <name type="scientific">Eptatretus burgeri</name>
    <name type="common">Inshore hagfish</name>
    <dbReference type="NCBI Taxonomy" id="7764"/>
    <lineage>
        <taxon>Eukaryota</taxon>
        <taxon>Metazoa</taxon>
        <taxon>Chordata</taxon>
        <taxon>Craniata</taxon>
        <taxon>Vertebrata</taxon>
        <taxon>Cyclostomata</taxon>
        <taxon>Myxini</taxon>
        <taxon>Myxiniformes</taxon>
        <taxon>Myxinidae</taxon>
        <taxon>Eptatretinae</taxon>
        <taxon>Eptatretus</taxon>
    </lineage>
</organism>
<dbReference type="InterPro" id="IPR036860">
    <property type="entry name" value="SH2_dom_sf"/>
</dbReference>
<evidence type="ECO:0000256" key="5">
    <source>
        <dbReference type="ARBA" id="ARBA00022912"/>
    </source>
</evidence>
<keyword evidence="6 7" id="KW-0727">SH2 domain</keyword>
<dbReference type="PROSITE" id="PS50055">
    <property type="entry name" value="TYR_PHOSPHATASE_PTP"/>
    <property type="match status" value="1"/>
</dbReference>
<dbReference type="PRINTS" id="PR00700">
    <property type="entry name" value="PRTYPHPHTASE"/>
</dbReference>
<dbReference type="Pfam" id="PF00102">
    <property type="entry name" value="Y_phosphatase"/>
    <property type="match status" value="1"/>
</dbReference>
<dbReference type="Gene3D" id="3.30.505.10">
    <property type="entry name" value="SH2 domain"/>
    <property type="match status" value="2"/>
</dbReference>
<dbReference type="FunFam" id="3.30.505.10:FF:000012">
    <property type="entry name" value="Tyrosine-protein phosphatase non-receptor type"/>
    <property type="match status" value="1"/>
</dbReference>
<evidence type="ECO:0000256" key="1">
    <source>
        <dbReference type="ARBA" id="ARBA00004496"/>
    </source>
</evidence>
<dbReference type="GO" id="GO:0070374">
    <property type="term" value="P:positive regulation of ERK1 and ERK2 cascade"/>
    <property type="evidence" value="ECO:0007669"/>
    <property type="project" value="TreeGrafter"/>
</dbReference>
<reference evidence="12" key="1">
    <citation type="submission" date="2025-08" db="UniProtKB">
        <authorList>
            <consortium name="Ensembl"/>
        </authorList>
    </citation>
    <scope>IDENTIFICATION</scope>
</reference>
<dbReference type="PROSITE" id="PS50056">
    <property type="entry name" value="TYR_PHOSPHATASE_2"/>
    <property type="match status" value="1"/>
</dbReference>
<evidence type="ECO:0000259" key="11">
    <source>
        <dbReference type="PROSITE" id="PS50056"/>
    </source>
</evidence>